<keyword evidence="1" id="KW-0472">Membrane</keyword>
<gene>
    <name evidence="2" type="ORF">SI8410_12016801</name>
</gene>
<name>A0A7I8L7X3_SPIIN</name>
<proteinExistence type="predicted"/>
<evidence type="ECO:0000256" key="1">
    <source>
        <dbReference type="SAM" id="Phobius"/>
    </source>
</evidence>
<evidence type="ECO:0000313" key="2">
    <source>
        <dbReference type="EMBL" id="CAA7406123.1"/>
    </source>
</evidence>
<accession>A0A7I8L7X3</accession>
<dbReference type="Proteomes" id="UP000663760">
    <property type="component" value="Chromosome 12"/>
</dbReference>
<keyword evidence="1" id="KW-1133">Transmembrane helix</keyword>
<protein>
    <submittedName>
        <fullName evidence="2">Uncharacterized protein</fullName>
    </submittedName>
</protein>
<sequence length="327" mass="35352">MDTRKPSTMMSGGRDLGLLVVGICFLVLVVVAVVFGGGVLVLLVLGDQVVHVALGLRELHLVHALAGVPVEEGLAAEHGGELLADPVEHLLDGGGQVAPVAGVGGAHHVLGVPHLLRQLRDGQRPVLLRATGSSTTVSETLGDGKTEKVSIIRSGYSSLIFEMSSVPMPEPVPPPREWHTWKPELREAIAVFCFLSDNIKNRVNEFCTLSVMPLCPVVSSTRLPKYKVIRTEYLPIWTSADAVHGTRLQIHENSPRNKSTTRCLVVVDINTFELHAGFSSVSPSGVDTMLITYYFPELGSNLITTLTTLDVEDFPHLNLITEIGRRA</sequence>
<keyword evidence="1" id="KW-0812">Transmembrane</keyword>
<dbReference type="OrthoDB" id="8043378at2759"/>
<dbReference type="AlphaFoldDB" id="A0A7I8L7X3"/>
<evidence type="ECO:0000313" key="3">
    <source>
        <dbReference type="Proteomes" id="UP000663760"/>
    </source>
</evidence>
<organism evidence="2 3">
    <name type="scientific">Spirodela intermedia</name>
    <name type="common">Intermediate duckweed</name>
    <dbReference type="NCBI Taxonomy" id="51605"/>
    <lineage>
        <taxon>Eukaryota</taxon>
        <taxon>Viridiplantae</taxon>
        <taxon>Streptophyta</taxon>
        <taxon>Embryophyta</taxon>
        <taxon>Tracheophyta</taxon>
        <taxon>Spermatophyta</taxon>
        <taxon>Magnoliopsida</taxon>
        <taxon>Liliopsida</taxon>
        <taxon>Araceae</taxon>
        <taxon>Lemnoideae</taxon>
        <taxon>Spirodela</taxon>
    </lineage>
</organism>
<reference evidence="2" key="1">
    <citation type="submission" date="2020-02" db="EMBL/GenBank/DDBJ databases">
        <authorList>
            <person name="Scholz U."/>
            <person name="Mascher M."/>
            <person name="Fiebig A."/>
        </authorList>
    </citation>
    <scope>NUCLEOTIDE SEQUENCE</scope>
</reference>
<feature type="transmembrane region" description="Helical" evidence="1">
    <location>
        <begin position="16"/>
        <end position="45"/>
    </location>
</feature>
<dbReference type="EMBL" id="LR746275">
    <property type="protein sequence ID" value="CAA7406123.1"/>
    <property type="molecule type" value="Genomic_DNA"/>
</dbReference>
<keyword evidence="3" id="KW-1185">Reference proteome</keyword>